<dbReference type="EMBL" id="BDUD01000001">
    <property type="protein sequence ID" value="GBG19694.1"/>
    <property type="molecule type" value="Genomic_DNA"/>
</dbReference>
<comment type="caution">
    <text evidence="2">The sequence shown here is derived from an EMBL/GenBank/DDBJ whole genome shotgun (WGS) entry which is preliminary data.</text>
</comment>
<proteinExistence type="predicted"/>
<organism evidence="2 3">
    <name type="scientific">Nostoc commune NIES-4072</name>
    <dbReference type="NCBI Taxonomy" id="2005467"/>
    <lineage>
        <taxon>Bacteria</taxon>
        <taxon>Bacillati</taxon>
        <taxon>Cyanobacteriota</taxon>
        <taxon>Cyanophyceae</taxon>
        <taxon>Nostocales</taxon>
        <taxon>Nostocaceae</taxon>
        <taxon>Nostoc</taxon>
    </lineage>
</organism>
<gene>
    <name evidence="2" type="ORF">NIES4072_33630</name>
</gene>
<sequence>MVEKAMTVTTYKWTIERYHRAIEAGIFDDQPIELLRGDLIVMPPEREPHAYYNTEAADYLRTLLGERAKIRDAKPITLPNNSEPVPDVAIVKPLGEVYLEHHPYPEDIFWIIEFSKSTLSKDLGDKKDIYAEAGIAEYWVVNLKNSQLQVFRDLKNGQYTTELTLTTGTIVPLAFGDVSVQVNRLVGFPKI</sequence>
<name>A0A2R5FVI7_NOSCO</name>
<dbReference type="AlphaFoldDB" id="A0A2R5FVI7"/>
<dbReference type="InterPro" id="IPR012296">
    <property type="entry name" value="Nuclease_put_TT1808"/>
</dbReference>
<reference evidence="2 3" key="1">
    <citation type="submission" date="2017-06" db="EMBL/GenBank/DDBJ databases">
        <title>Genome sequencing of cyanobaciteial culture collection at National Institute for Environmental Studies (NIES).</title>
        <authorList>
            <person name="Hirose Y."/>
            <person name="Shimura Y."/>
            <person name="Fujisawa T."/>
            <person name="Nakamura Y."/>
            <person name="Kawachi M."/>
        </authorList>
    </citation>
    <scope>NUCLEOTIDE SEQUENCE [LARGE SCALE GENOMIC DNA]</scope>
    <source>
        <strain evidence="2 3">NIES-4072</strain>
    </source>
</reference>
<evidence type="ECO:0000313" key="3">
    <source>
        <dbReference type="Proteomes" id="UP000245124"/>
    </source>
</evidence>
<protein>
    <recommendedName>
        <fullName evidence="1">Putative restriction endonuclease domain-containing protein</fullName>
    </recommendedName>
</protein>
<dbReference type="Proteomes" id="UP000245124">
    <property type="component" value="Unassembled WGS sequence"/>
</dbReference>
<dbReference type="PANTHER" id="PTHR35400">
    <property type="entry name" value="SLR1083 PROTEIN"/>
    <property type="match status" value="1"/>
</dbReference>
<dbReference type="Pfam" id="PF05685">
    <property type="entry name" value="Uma2"/>
    <property type="match status" value="1"/>
</dbReference>
<dbReference type="SUPFAM" id="SSF52980">
    <property type="entry name" value="Restriction endonuclease-like"/>
    <property type="match status" value="1"/>
</dbReference>
<dbReference type="InterPro" id="IPR011335">
    <property type="entry name" value="Restrct_endonuc-II-like"/>
</dbReference>
<evidence type="ECO:0000259" key="1">
    <source>
        <dbReference type="Pfam" id="PF05685"/>
    </source>
</evidence>
<accession>A0A2R5FVI7</accession>
<feature type="domain" description="Putative restriction endonuclease" evidence="1">
    <location>
        <begin position="17"/>
        <end position="176"/>
    </location>
</feature>
<dbReference type="CDD" id="cd06260">
    <property type="entry name" value="DUF820-like"/>
    <property type="match status" value="1"/>
</dbReference>
<dbReference type="PANTHER" id="PTHR35400:SF1">
    <property type="entry name" value="SLR1083 PROTEIN"/>
    <property type="match status" value="1"/>
</dbReference>
<evidence type="ECO:0000313" key="2">
    <source>
        <dbReference type="EMBL" id="GBG19694.1"/>
    </source>
</evidence>
<dbReference type="Gene3D" id="3.90.1570.10">
    <property type="entry name" value="tt1808, chain A"/>
    <property type="match status" value="1"/>
</dbReference>
<dbReference type="InterPro" id="IPR008538">
    <property type="entry name" value="Uma2"/>
</dbReference>
<keyword evidence="3" id="KW-1185">Reference proteome</keyword>